<accession>A0A6J5MC71</accession>
<gene>
    <name evidence="2" type="ORF">UFOVP450_218</name>
</gene>
<keyword evidence="2" id="KW-0347">Helicase</keyword>
<dbReference type="PANTHER" id="PTHR30153">
    <property type="entry name" value="REPLICATIVE DNA HELICASE DNAB"/>
    <property type="match status" value="1"/>
</dbReference>
<reference evidence="2" key="1">
    <citation type="submission" date="2020-04" db="EMBL/GenBank/DDBJ databases">
        <authorList>
            <person name="Chiriac C."/>
            <person name="Salcher M."/>
            <person name="Ghai R."/>
            <person name="Kavagutti S V."/>
        </authorList>
    </citation>
    <scope>NUCLEOTIDE SEQUENCE</scope>
</reference>
<organism evidence="2">
    <name type="scientific">uncultured Caudovirales phage</name>
    <dbReference type="NCBI Taxonomy" id="2100421"/>
    <lineage>
        <taxon>Viruses</taxon>
        <taxon>Duplodnaviria</taxon>
        <taxon>Heunggongvirae</taxon>
        <taxon>Uroviricota</taxon>
        <taxon>Caudoviricetes</taxon>
        <taxon>Peduoviridae</taxon>
        <taxon>Maltschvirus</taxon>
        <taxon>Maltschvirus maltsch</taxon>
    </lineage>
</organism>
<evidence type="ECO:0000259" key="1">
    <source>
        <dbReference type="Pfam" id="PF03796"/>
    </source>
</evidence>
<dbReference type="Pfam" id="PF03796">
    <property type="entry name" value="DnaB_C"/>
    <property type="match status" value="1"/>
</dbReference>
<dbReference type="SUPFAM" id="SSF52540">
    <property type="entry name" value="P-loop containing nucleoside triphosphate hydrolases"/>
    <property type="match status" value="1"/>
</dbReference>
<evidence type="ECO:0000313" key="2">
    <source>
        <dbReference type="EMBL" id="CAB4143761.1"/>
    </source>
</evidence>
<protein>
    <submittedName>
        <fullName evidence="2">41 helicase</fullName>
    </submittedName>
</protein>
<feature type="domain" description="SF4 helicase" evidence="1">
    <location>
        <begin position="178"/>
        <end position="401"/>
    </location>
</feature>
<sequence length="454" mass="50688">MSSDTIQKYGTSFQAKVLAVLMKDKPFLQQISDLLEPDYMSSDASKWIAKTILDYHKQYKTTPTLDALKVNVESIEVDVLKAAVIMQLKDIMNYLDADDVQFIKDQFLNFCKNQKLKNAILESVELLKGGKYDEIKANIDNAMKAGSDRNIGHEYNEDVDARYEANVRHPVETPWEVINEIMDGGLGMGELGVFVAPAGIGKSMALVSIAAAAVERGMNVIYYTMELAEGYVGSRFDSYYTNIPSQDLKFHIDEVKDAVGKLKGNLIIKYYPTKTATVGTLTAHLEKCTMQGFKPDIVLVDYADLLRETNVNSNKRHDQALGSIYEDLRGLSGTYGFPIWTASQANRSALEEDIIGAEKIAESYSKVMIADFVVSLSRKTTDKLSGTGRWHVIKNRFGPDGLTFPSKMNMSVCKINIFAENTIEGIDTKKTMANHEEVLKSTLRNKFQELQGLV</sequence>
<dbReference type="GO" id="GO:0003678">
    <property type="term" value="F:DNA helicase activity"/>
    <property type="evidence" value="ECO:0007669"/>
    <property type="project" value="InterPro"/>
</dbReference>
<dbReference type="Gene3D" id="3.40.50.300">
    <property type="entry name" value="P-loop containing nucleotide triphosphate hydrolases"/>
    <property type="match status" value="1"/>
</dbReference>
<keyword evidence="2" id="KW-0067">ATP-binding</keyword>
<proteinExistence type="predicted"/>
<dbReference type="EMBL" id="LR796421">
    <property type="protein sequence ID" value="CAB4143761.1"/>
    <property type="molecule type" value="Genomic_DNA"/>
</dbReference>
<dbReference type="InterPro" id="IPR027417">
    <property type="entry name" value="P-loop_NTPase"/>
</dbReference>
<name>A0A6J5MC71_9CAUD</name>
<dbReference type="GO" id="GO:0006260">
    <property type="term" value="P:DNA replication"/>
    <property type="evidence" value="ECO:0007669"/>
    <property type="project" value="InterPro"/>
</dbReference>
<dbReference type="InterPro" id="IPR007694">
    <property type="entry name" value="DNA_helicase_DnaB-like_C"/>
</dbReference>
<keyword evidence="2" id="KW-0378">Hydrolase</keyword>
<dbReference type="GO" id="GO:0005524">
    <property type="term" value="F:ATP binding"/>
    <property type="evidence" value="ECO:0007669"/>
    <property type="project" value="InterPro"/>
</dbReference>
<dbReference type="PANTHER" id="PTHR30153:SF2">
    <property type="entry name" value="REPLICATIVE DNA HELICASE"/>
    <property type="match status" value="1"/>
</dbReference>
<keyword evidence="2" id="KW-0547">Nucleotide-binding</keyword>